<organism evidence="1 2">
    <name type="scientific">Petralouisia muris</name>
    <dbReference type="NCBI Taxonomy" id="3032872"/>
    <lineage>
        <taxon>Bacteria</taxon>
        <taxon>Bacillati</taxon>
        <taxon>Bacillota</taxon>
        <taxon>Clostridia</taxon>
        <taxon>Lachnospirales</taxon>
        <taxon>Lachnospiraceae</taxon>
        <taxon>Petralouisia</taxon>
    </lineage>
</organism>
<evidence type="ECO:0000313" key="1">
    <source>
        <dbReference type="EMBL" id="TGY85743.1"/>
    </source>
</evidence>
<dbReference type="EMBL" id="SRYA01000173">
    <property type="protein sequence ID" value="TGY85743.1"/>
    <property type="molecule type" value="Genomic_DNA"/>
</dbReference>
<comment type="caution">
    <text evidence="1">The sequence shown here is derived from an EMBL/GenBank/DDBJ whole genome shotgun (WGS) entry which is preliminary data.</text>
</comment>
<evidence type="ECO:0000313" key="2">
    <source>
        <dbReference type="Proteomes" id="UP000304953"/>
    </source>
</evidence>
<name>A0AC61RLQ7_9FIRM</name>
<reference evidence="1" key="1">
    <citation type="submission" date="2019-04" db="EMBL/GenBank/DDBJ databases">
        <title>Microbes associate with the intestines of laboratory mice.</title>
        <authorList>
            <person name="Navarre W."/>
            <person name="Wong E."/>
            <person name="Huang K."/>
            <person name="Tropini C."/>
            <person name="Ng K."/>
            <person name="Yu B."/>
        </authorList>
    </citation>
    <scope>NUCLEOTIDE SEQUENCE</scope>
    <source>
        <strain evidence="1">NM01_1-7b</strain>
    </source>
</reference>
<dbReference type="Proteomes" id="UP000304953">
    <property type="component" value="Unassembled WGS sequence"/>
</dbReference>
<keyword evidence="2" id="KW-1185">Reference proteome</keyword>
<feature type="non-terminal residue" evidence="1">
    <location>
        <position position="1"/>
    </location>
</feature>
<sequence length="245" mass="28985">IIDPATFDLVQKEIERRRPERHKLHRSSPFTAKVICGDCGGYYGRKVWHSNSKHRKYIWRCNQKYEEKTACSTPNLDEAALKAAFVEAFNRMLGDKEQYIARFEEMLPLLADTSKLERQLAEAQNKHSHLMNNLRLYMEENTRQIQDQEKYNRRFSELDTECKKAEEEIEAIQKEILEQSGRKEQIRRCLDELRECGDILDEFDDDLWNSMIESVTVYADKTLEFLFQDGTRIPIQMPKNKKGIN</sequence>
<protein>
    <submittedName>
        <fullName evidence="1">Recombinase family protein</fullName>
    </submittedName>
</protein>
<proteinExistence type="predicted"/>
<accession>A0AC61RLQ7</accession>
<gene>
    <name evidence="1" type="ORF">E5329_28705</name>
</gene>